<dbReference type="OrthoDB" id="538231at2759"/>
<feature type="domain" description="Sulfotransferase" evidence="3">
    <location>
        <begin position="243"/>
        <end position="325"/>
    </location>
</feature>
<accession>A0A150GHX9</accession>
<dbReference type="SUPFAM" id="SSF52540">
    <property type="entry name" value="P-loop containing nucleoside triphosphate hydrolases"/>
    <property type="match status" value="1"/>
</dbReference>
<comment type="similarity">
    <text evidence="1">Belongs to the sulfotransferase 1 family.</text>
</comment>
<evidence type="ECO:0000313" key="4">
    <source>
        <dbReference type="EMBL" id="KXZ48960.1"/>
    </source>
</evidence>
<feature type="chain" id="PRO_5007562075" description="Sulfotransferase" evidence="2">
    <location>
        <begin position="25"/>
        <end position="372"/>
    </location>
</feature>
<evidence type="ECO:0000256" key="2">
    <source>
        <dbReference type="SAM" id="SignalP"/>
    </source>
</evidence>
<dbReference type="InterPro" id="IPR052654">
    <property type="entry name" value="CS_Sulfotransferase"/>
</dbReference>
<keyword evidence="1" id="KW-0808">Transferase</keyword>
<evidence type="ECO:0000313" key="5">
    <source>
        <dbReference type="Proteomes" id="UP000075714"/>
    </source>
</evidence>
<comment type="caution">
    <text evidence="4">The sequence shown here is derived from an EMBL/GenBank/DDBJ whole genome shotgun (WGS) entry which is preliminary data.</text>
</comment>
<dbReference type="InterPro" id="IPR000863">
    <property type="entry name" value="Sulfotransferase_dom"/>
</dbReference>
<organism evidence="4 5">
    <name type="scientific">Gonium pectorale</name>
    <name type="common">Green alga</name>
    <dbReference type="NCBI Taxonomy" id="33097"/>
    <lineage>
        <taxon>Eukaryota</taxon>
        <taxon>Viridiplantae</taxon>
        <taxon>Chlorophyta</taxon>
        <taxon>core chlorophytes</taxon>
        <taxon>Chlorophyceae</taxon>
        <taxon>CS clade</taxon>
        <taxon>Chlamydomonadales</taxon>
        <taxon>Volvocaceae</taxon>
        <taxon>Gonium</taxon>
    </lineage>
</organism>
<evidence type="ECO:0000259" key="3">
    <source>
        <dbReference type="Pfam" id="PF00685"/>
    </source>
</evidence>
<keyword evidence="5" id="KW-1185">Reference proteome</keyword>
<protein>
    <recommendedName>
        <fullName evidence="1">Sulfotransferase</fullName>
        <ecNumber evidence="1">2.8.2.-</ecNumber>
    </recommendedName>
</protein>
<dbReference type="STRING" id="33097.A0A150GHX9"/>
<dbReference type="GO" id="GO:0050659">
    <property type="term" value="F:N-acetylgalactosamine 4-sulfate 6-O-sulfotransferase activity"/>
    <property type="evidence" value="ECO:0007669"/>
    <property type="project" value="TreeGrafter"/>
</dbReference>
<dbReference type="PANTHER" id="PTHR15723:SF0">
    <property type="entry name" value="CARBOHYDRATE SULFOTRANSFERASE 15"/>
    <property type="match status" value="1"/>
</dbReference>
<sequence>MGPTGRLASGFLPLLLATLARVYGNTEINPTSYLAKYTWAPLADPLRPFAAPVPPLQVSAPSYHVADVWASFRPSPRHDEIVRAAPDTWEVLPQALDKNYRNPCWTDAKGRFRCAPYFQILGVSKCGTTDLYGRLRRHPDMADGAKGPHFWDECPYPPKGACTAPPNGDFDGYVNLFEKGATQIKSNPLAIVGEASSNTYTGVFTFVRRRPSEPFEGPDKFHARVQRDIQMWNNCVAKHGTAECVRRYEPQQLVKGMYGEFVEAWTSVFPREQLLFLRTEDYKAAPREHIQTVIKFLGMRELSDEETTTMMRLRRFNAQSEKYPRMWPESRKLLEDFYRPFNQKLAKLMGDDPRFLWEDTAKKAAAAAAASA</sequence>
<dbReference type="GO" id="GO:0019319">
    <property type="term" value="P:hexose biosynthetic process"/>
    <property type="evidence" value="ECO:0007669"/>
    <property type="project" value="TreeGrafter"/>
</dbReference>
<dbReference type="Proteomes" id="UP000075714">
    <property type="component" value="Unassembled WGS sequence"/>
</dbReference>
<feature type="signal peptide" evidence="2">
    <location>
        <begin position="1"/>
        <end position="24"/>
    </location>
</feature>
<keyword evidence="2" id="KW-0732">Signal</keyword>
<evidence type="ECO:0000256" key="1">
    <source>
        <dbReference type="RuleBase" id="RU361155"/>
    </source>
</evidence>
<gene>
    <name evidence="4" type="ORF">GPECTOR_24g250</name>
</gene>
<dbReference type="Pfam" id="PF00685">
    <property type="entry name" value="Sulfotransfer_1"/>
    <property type="match status" value="1"/>
</dbReference>
<dbReference type="AlphaFoldDB" id="A0A150GHX9"/>
<dbReference type="EMBL" id="LSYV01000025">
    <property type="protein sequence ID" value="KXZ48960.1"/>
    <property type="molecule type" value="Genomic_DNA"/>
</dbReference>
<proteinExistence type="inferred from homology"/>
<dbReference type="PANTHER" id="PTHR15723">
    <property type="entry name" value="CARBOHYDRATE SULFOTRANSFERASE 15"/>
    <property type="match status" value="1"/>
</dbReference>
<dbReference type="InterPro" id="IPR027417">
    <property type="entry name" value="P-loop_NTPase"/>
</dbReference>
<dbReference type="Gene3D" id="3.40.50.300">
    <property type="entry name" value="P-loop containing nucleotide triphosphate hydrolases"/>
    <property type="match status" value="2"/>
</dbReference>
<name>A0A150GHX9_GONPE</name>
<reference evidence="5" key="1">
    <citation type="journal article" date="2016" name="Nat. Commun.">
        <title>The Gonium pectorale genome demonstrates co-option of cell cycle regulation during the evolution of multicellularity.</title>
        <authorList>
            <person name="Hanschen E.R."/>
            <person name="Marriage T.N."/>
            <person name="Ferris P.J."/>
            <person name="Hamaji T."/>
            <person name="Toyoda A."/>
            <person name="Fujiyama A."/>
            <person name="Neme R."/>
            <person name="Noguchi H."/>
            <person name="Minakuchi Y."/>
            <person name="Suzuki M."/>
            <person name="Kawai-Toyooka H."/>
            <person name="Smith D.R."/>
            <person name="Sparks H."/>
            <person name="Anderson J."/>
            <person name="Bakaric R."/>
            <person name="Luria V."/>
            <person name="Karger A."/>
            <person name="Kirschner M.W."/>
            <person name="Durand P.M."/>
            <person name="Michod R.E."/>
            <person name="Nozaki H."/>
            <person name="Olson B.J."/>
        </authorList>
    </citation>
    <scope>NUCLEOTIDE SEQUENCE [LARGE SCALE GENOMIC DNA]</scope>
    <source>
        <strain evidence="5">NIES-2863</strain>
    </source>
</reference>
<dbReference type="EC" id="2.8.2.-" evidence="1"/>